<sequence length="181" mass="21580">MSLCSPASRFLSRTVPLFSQKKFACWHVDWKPARYPTTPAERAAAAKKYGLLPQDYETYENDGNAPGDYPKLEPFNELHRDPYEHYDYGQVKRNYNEPIPWDWDNYWSMGYDPAQQELRYNEPRWRTLLRFLSPILIFGPIFYIGEQYKYFLPMAINFPPLQMPKQYPDNGRPNYTFEPAK</sequence>
<organism evidence="2">
    <name type="scientific">Schistocephalus solidus</name>
    <name type="common">Tapeworm</name>
    <dbReference type="NCBI Taxonomy" id="70667"/>
    <lineage>
        <taxon>Eukaryota</taxon>
        <taxon>Metazoa</taxon>
        <taxon>Spiralia</taxon>
        <taxon>Lophotrochozoa</taxon>
        <taxon>Platyhelminthes</taxon>
        <taxon>Cestoda</taxon>
        <taxon>Eucestoda</taxon>
        <taxon>Diphyllobothriidea</taxon>
        <taxon>Diphyllobothriidae</taxon>
        <taxon>Schistocephalus</taxon>
    </lineage>
</organism>
<reference evidence="2" key="1">
    <citation type="submission" date="2016-01" db="EMBL/GenBank/DDBJ databases">
        <title>Reference transcriptome for the parasite Schistocephalus solidus: insights into the molecular evolution of parasitism.</title>
        <authorList>
            <person name="Hebert F.O."/>
            <person name="Grambauer S."/>
            <person name="Barber I."/>
            <person name="Landry C.R."/>
            <person name="Aubin-Horth N."/>
        </authorList>
    </citation>
    <scope>NUCLEOTIDE SEQUENCE</scope>
</reference>
<accession>A0A0X3Q297</accession>
<evidence type="ECO:0000313" key="2">
    <source>
        <dbReference type="EMBL" id="JAP54882.1"/>
    </source>
</evidence>
<dbReference type="GO" id="GO:0005739">
    <property type="term" value="C:mitochondrion"/>
    <property type="evidence" value="ECO:0007669"/>
    <property type="project" value="InterPro"/>
</dbReference>
<name>A0A0X3Q297_SCHSO</name>
<dbReference type="Pfam" id="PF05821">
    <property type="entry name" value="NDUF_B8"/>
    <property type="match status" value="1"/>
</dbReference>
<proteinExistence type="predicted"/>
<keyword evidence="1" id="KW-0472">Membrane</keyword>
<dbReference type="PANTHER" id="PTHR12840">
    <property type="entry name" value="NADH-UBIQUINONE OXIDOREDUCTASE ASHI SUBUNIT"/>
    <property type="match status" value="1"/>
</dbReference>
<dbReference type="EMBL" id="GEEE01008343">
    <property type="protein sequence ID" value="JAP54882.1"/>
    <property type="molecule type" value="Transcribed_RNA"/>
</dbReference>
<keyword evidence="1" id="KW-0812">Transmembrane</keyword>
<gene>
    <name evidence="2" type="primary">NDUB8</name>
    <name evidence="2" type="ORF">TR119040</name>
</gene>
<protein>
    <submittedName>
        <fullName evidence="2">NADH dehydrogenase [ubiquinone] 1 beta subcomplex subunit 8</fullName>
    </submittedName>
</protein>
<keyword evidence="1" id="KW-1133">Transmembrane helix</keyword>
<dbReference type="PANTHER" id="PTHR12840:SF1">
    <property type="entry name" value="NADH DEHYDROGENASE [UBIQUINONE] 1 BETA SUBCOMPLEX SUBUNIT 8, MITOCHONDRIAL"/>
    <property type="match status" value="1"/>
</dbReference>
<keyword evidence="2" id="KW-0830">Ubiquinone</keyword>
<dbReference type="InterPro" id="IPR008699">
    <property type="entry name" value="NDUFB8"/>
</dbReference>
<feature type="transmembrane region" description="Helical" evidence="1">
    <location>
        <begin position="128"/>
        <end position="145"/>
    </location>
</feature>
<dbReference type="AlphaFoldDB" id="A0A0X3Q297"/>
<evidence type="ECO:0000256" key="1">
    <source>
        <dbReference type="SAM" id="Phobius"/>
    </source>
</evidence>